<reference evidence="3" key="1">
    <citation type="submission" date="2018-03" db="EMBL/GenBank/DDBJ databases">
        <authorList>
            <person name="Blom J."/>
        </authorList>
    </citation>
    <scope>NUCLEOTIDE SEQUENCE [LARGE SCALE GENOMIC DNA]</scope>
    <source>
        <strain evidence="3">KPC-SM-21</strain>
    </source>
</reference>
<sequence>MRQITFSIRPYSFLFIVCSFGASGVFAVTPLDEESLSKQTDHFARLSPIVISAVKEDAQLPLDEQVQAHDKIAVMRAGKAQVKNLESGVVSDYQIQKKSIALKPASNDKVVPVQVDNRPIIYEISTTNSNMRIEKPDHITIVVNPNNPSH</sequence>
<dbReference type="RefSeq" id="WP_121974894.1">
    <property type="nucleotide sequence ID" value="NZ_OOGT01000140.1"/>
</dbReference>
<evidence type="ECO:0000313" key="2">
    <source>
        <dbReference type="EMBL" id="SPL71471.1"/>
    </source>
</evidence>
<dbReference type="OrthoDB" id="6691231at2"/>
<feature type="chain" id="PRO_5015763171" evidence="1">
    <location>
        <begin position="28"/>
        <end position="150"/>
    </location>
</feature>
<organism evidence="2 3">
    <name type="scientific">Acinetobacter stercoris</name>
    <dbReference type="NCBI Taxonomy" id="2126983"/>
    <lineage>
        <taxon>Bacteria</taxon>
        <taxon>Pseudomonadati</taxon>
        <taxon>Pseudomonadota</taxon>
        <taxon>Gammaproteobacteria</taxon>
        <taxon>Moraxellales</taxon>
        <taxon>Moraxellaceae</taxon>
        <taxon>Acinetobacter</taxon>
    </lineage>
</organism>
<gene>
    <name evidence="2" type="ORF">KPC_2649</name>
</gene>
<evidence type="ECO:0000256" key="1">
    <source>
        <dbReference type="SAM" id="SignalP"/>
    </source>
</evidence>
<name>A0A2U3N1B9_9GAMM</name>
<dbReference type="EMBL" id="OOGT01000140">
    <property type="protein sequence ID" value="SPL71471.1"/>
    <property type="molecule type" value="Genomic_DNA"/>
</dbReference>
<dbReference type="AlphaFoldDB" id="A0A2U3N1B9"/>
<accession>A0A2U3N1B9</accession>
<evidence type="ECO:0000313" key="3">
    <source>
        <dbReference type="Proteomes" id="UP000245974"/>
    </source>
</evidence>
<dbReference type="Proteomes" id="UP000245974">
    <property type="component" value="Unassembled WGS sequence"/>
</dbReference>
<feature type="signal peptide" evidence="1">
    <location>
        <begin position="1"/>
        <end position="27"/>
    </location>
</feature>
<keyword evidence="3" id="KW-1185">Reference proteome</keyword>
<proteinExistence type="predicted"/>
<keyword evidence="1" id="KW-0732">Signal</keyword>
<protein>
    <submittedName>
        <fullName evidence="2">Uncharacterized protein</fullName>
    </submittedName>
</protein>
<dbReference type="InParanoid" id="A0A2U3N1B9"/>